<sequence length="75" mass="8374">DVADASQISQEKNYVESEEVVTNEVQTAVESEEEEEDAEESRGDRFKTERTTIVSLKTSSKSYGNIPDSLGIFKL</sequence>
<feature type="compositionally biased region" description="Acidic residues" evidence="1">
    <location>
        <begin position="30"/>
        <end position="39"/>
    </location>
</feature>
<name>A0AAD7Z541_DIPPU</name>
<comment type="caution">
    <text evidence="2">The sequence shown here is derived from an EMBL/GenBank/DDBJ whole genome shotgun (WGS) entry which is preliminary data.</text>
</comment>
<keyword evidence="3" id="KW-1185">Reference proteome</keyword>
<dbReference type="Proteomes" id="UP001233999">
    <property type="component" value="Unassembled WGS sequence"/>
</dbReference>
<reference evidence="2" key="2">
    <citation type="submission" date="2023-05" db="EMBL/GenBank/DDBJ databases">
        <authorList>
            <person name="Fouks B."/>
        </authorList>
    </citation>
    <scope>NUCLEOTIDE SEQUENCE</scope>
    <source>
        <strain evidence="2">Stay&amp;Tobe</strain>
        <tissue evidence="2">Testes</tissue>
    </source>
</reference>
<reference evidence="2" key="1">
    <citation type="journal article" date="2023" name="IScience">
        <title>Live-bearing cockroach genome reveals convergent evolutionary mechanisms linked to viviparity in insects and beyond.</title>
        <authorList>
            <person name="Fouks B."/>
            <person name="Harrison M.C."/>
            <person name="Mikhailova A.A."/>
            <person name="Marchal E."/>
            <person name="English S."/>
            <person name="Carruthers M."/>
            <person name="Jennings E.C."/>
            <person name="Chiamaka E.L."/>
            <person name="Frigard R.A."/>
            <person name="Pippel M."/>
            <person name="Attardo G.M."/>
            <person name="Benoit J.B."/>
            <person name="Bornberg-Bauer E."/>
            <person name="Tobe S.S."/>
        </authorList>
    </citation>
    <scope>NUCLEOTIDE SEQUENCE</scope>
    <source>
        <strain evidence="2">Stay&amp;Tobe</strain>
    </source>
</reference>
<proteinExistence type="predicted"/>
<evidence type="ECO:0000313" key="2">
    <source>
        <dbReference type="EMBL" id="KAJ9573961.1"/>
    </source>
</evidence>
<gene>
    <name evidence="2" type="ORF">L9F63_008651</name>
</gene>
<evidence type="ECO:0000256" key="1">
    <source>
        <dbReference type="SAM" id="MobiDB-lite"/>
    </source>
</evidence>
<feature type="compositionally biased region" description="Polar residues" evidence="1">
    <location>
        <begin position="1"/>
        <end position="12"/>
    </location>
</feature>
<protein>
    <submittedName>
        <fullName evidence="2">Uncharacterized protein</fullName>
    </submittedName>
</protein>
<feature type="region of interest" description="Disordered" evidence="1">
    <location>
        <begin position="1"/>
        <end position="47"/>
    </location>
</feature>
<dbReference type="EMBL" id="JASPKZ010010663">
    <property type="protein sequence ID" value="KAJ9573961.1"/>
    <property type="molecule type" value="Genomic_DNA"/>
</dbReference>
<evidence type="ECO:0000313" key="3">
    <source>
        <dbReference type="Proteomes" id="UP001233999"/>
    </source>
</evidence>
<feature type="non-terminal residue" evidence="2">
    <location>
        <position position="1"/>
    </location>
</feature>
<accession>A0AAD7Z541</accession>
<organism evidence="2 3">
    <name type="scientific">Diploptera punctata</name>
    <name type="common">Pacific beetle cockroach</name>
    <dbReference type="NCBI Taxonomy" id="6984"/>
    <lineage>
        <taxon>Eukaryota</taxon>
        <taxon>Metazoa</taxon>
        <taxon>Ecdysozoa</taxon>
        <taxon>Arthropoda</taxon>
        <taxon>Hexapoda</taxon>
        <taxon>Insecta</taxon>
        <taxon>Pterygota</taxon>
        <taxon>Neoptera</taxon>
        <taxon>Polyneoptera</taxon>
        <taxon>Dictyoptera</taxon>
        <taxon>Blattodea</taxon>
        <taxon>Blaberoidea</taxon>
        <taxon>Blaberidae</taxon>
        <taxon>Diplopterinae</taxon>
        <taxon>Diploptera</taxon>
    </lineage>
</organism>
<dbReference type="AlphaFoldDB" id="A0AAD7Z541"/>